<gene>
    <name evidence="10" type="ORF">QGM71_19415</name>
</gene>
<sequence length="397" mass="44151">MGKSRGICLLLTLGLLMPLTSCWDRMEIEERGFAVGSAIDLVEKLDNGEYKIMLTTQFVVPAGMSASTQSGGGNQEPFMNLSVSGESVFDISREMSKLASREAYYPHLKVIIISEEVVEEPDLFASIMDVFLRDHEMRRSVKLSISKGEAKEVLYIKPDNEDLPAMYIKSVMENSYKTGGSIEPIHIGEVQEYLLSNRSYVIPSVFVAGDNIKYEGVGVFQGKNNQMLEILNNDETKGLGFIIEKIKGGTIKVEVGGDLITIELADIKSNIKVEGKDKENLKISVKMELEGKIAETFGNKSVLDRNYFTKIEEAAAKKVEELAQQTIEKVQGELKVDVLGISDLLYQRHYDMWQTIEGDWDQGANYFSQSTINVSADVKIEKPGATDNINSNQNGDQ</sequence>
<dbReference type="InterPro" id="IPR046953">
    <property type="entry name" value="Spore_GerAC-like_C"/>
</dbReference>
<dbReference type="InterPro" id="IPR038501">
    <property type="entry name" value="Spore_GerAC_C_sf"/>
</dbReference>
<reference evidence="10 11" key="1">
    <citation type="journal article" date="2024" name="Int. J. Syst. Evol. Microbiol.">
        <title>Virgibacillus tibetensis sp. nov., isolated from salt lake on the Tibetan Plateau of China.</title>
        <authorList>
            <person name="Phurbu D."/>
            <person name="Liu Z.-X."/>
            <person name="Wang R."/>
            <person name="Zheng Y.-Y."/>
            <person name="Liu H.-C."/>
            <person name="Zhou Y.-G."/>
            <person name="Yu Y.-J."/>
            <person name="Li A.-H."/>
        </authorList>
    </citation>
    <scope>NUCLEOTIDE SEQUENCE [LARGE SCALE GENOMIC DNA]</scope>
    <source>
        <strain evidence="10 11">C22-A2</strain>
    </source>
</reference>
<keyword evidence="4" id="KW-0732">Signal</keyword>
<feature type="domain" description="Spore germination protein N-terminal" evidence="9">
    <location>
        <begin position="24"/>
        <end position="205"/>
    </location>
</feature>
<dbReference type="Gene3D" id="3.30.300.210">
    <property type="entry name" value="Nutrient germinant receptor protein C, domain 3"/>
    <property type="match status" value="1"/>
</dbReference>
<feature type="domain" description="Spore germination GerAC-like C-terminal" evidence="8">
    <location>
        <begin position="215"/>
        <end position="384"/>
    </location>
</feature>
<dbReference type="InterPro" id="IPR057336">
    <property type="entry name" value="GerAC_N"/>
</dbReference>
<protein>
    <submittedName>
        <fullName evidence="10">Ger(X)C family spore germination protein</fullName>
    </submittedName>
</protein>
<evidence type="ECO:0000313" key="11">
    <source>
        <dbReference type="Proteomes" id="UP001335737"/>
    </source>
</evidence>
<proteinExistence type="inferred from homology"/>
<dbReference type="Pfam" id="PF05504">
    <property type="entry name" value="Spore_GerAC"/>
    <property type="match status" value="1"/>
</dbReference>
<comment type="similarity">
    <text evidence="2">Belongs to the GerABKC lipoprotein family.</text>
</comment>
<dbReference type="PANTHER" id="PTHR35789">
    <property type="entry name" value="SPORE GERMINATION PROTEIN B3"/>
    <property type="match status" value="1"/>
</dbReference>
<evidence type="ECO:0000256" key="7">
    <source>
        <dbReference type="ARBA" id="ARBA00023288"/>
    </source>
</evidence>
<evidence type="ECO:0000256" key="5">
    <source>
        <dbReference type="ARBA" id="ARBA00023136"/>
    </source>
</evidence>
<keyword evidence="7" id="KW-0449">Lipoprotein</keyword>
<dbReference type="RefSeq" id="WP_327609186.1">
    <property type="nucleotide sequence ID" value="NZ_JARZFX010000017.1"/>
</dbReference>
<evidence type="ECO:0000256" key="6">
    <source>
        <dbReference type="ARBA" id="ARBA00023139"/>
    </source>
</evidence>
<organism evidence="10 11">
    <name type="scientific">Virgibacillus tibetensis</name>
    <dbReference type="NCBI Taxonomy" id="3042313"/>
    <lineage>
        <taxon>Bacteria</taxon>
        <taxon>Bacillati</taxon>
        <taxon>Bacillota</taxon>
        <taxon>Bacilli</taxon>
        <taxon>Bacillales</taxon>
        <taxon>Bacillaceae</taxon>
        <taxon>Virgibacillus</taxon>
    </lineage>
</organism>
<comment type="subcellular location">
    <subcellularLocation>
        <location evidence="1">Membrane</location>
        <topology evidence="1">Lipid-anchor</topology>
    </subcellularLocation>
</comment>
<keyword evidence="11" id="KW-1185">Reference proteome</keyword>
<keyword evidence="3" id="KW-0309">Germination</keyword>
<dbReference type="Proteomes" id="UP001335737">
    <property type="component" value="Unassembled WGS sequence"/>
</dbReference>
<dbReference type="NCBIfam" id="TIGR02887">
    <property type="entry name" value="spore_ger_x_C"/>
    <property type="match status" value="1"/>
</dbReference>
<evidence type="ECO:0000256" key="2">
    <source>
        <dbReference type="ARBA" id="ARBA00007886"/>
    </source>
</evidence>
<evidence type="ECO:0000256" key="1">
    <source>
        <dbReference type="ARBA" id="ARBA00004635"/>
    </source>
</evidence>
<evidence type="ECO:0000259" key="8">
    <source>
        <dbReference type="Pfam" id="PF05504"/>
    </source>
</evidence>
<dbReference type="Gene3D" id="6.20.190.10">
    <property type="entry name" value="Nutrient germinant receptor protein C, domain 1"/>
    <property type="match status" value="1"/>
</dbReference>
<keyword evidence="5" id="KW-0472">Membrane</keyword>
<evidence type="ECO:0000313" key="10">
    <source>
        <dbReference type="EMBL" id="MEC5425652.1"/>
    </source>
</evidence>
<comment type="caution">
    <text evidence="10">The sequence shown here is derived from an EMBL/GenBank/DDBJ whole genome shotgun (WGS) entry which is preliminary data.</text>
</comment>
<keyword evidence="6" id="KW-0564">Palmitate</keyword>
<evidence type="ECO:0000259" key="9">
    <source>
        <dbReference type="Pfam" id="PF25198"/>
    </source>
</evidence>
<dbReference type="InterPro" id="IPR008844">
    <property type="entry name" value="Spore_GerAC-like"/>
</dbReference>
<dbReference type="PANTHER" id="PTHR35789:SF1">
    <property type="entry name" value="SPORE GERMINATION PROTEIN B3"/>
    <property type="match status" value="1"/>
</dbReference>
<evidence type="ECO:0000256" key="3">
    <source>
        <dbReference type="ARBA" id="ARBA00022544"/>
    </source>
</evidence>
<dbReference type="EMBL" id="JARZFX010000017">
    <property type="protein sequence ID" value="MEC5425652.1"/>
    <property type="molecule type" value="Genomic_DNA"/>
</dbReference>
<accession>A0ABU6KK18</accession>
<evidence type="ECO:0000256" key="4">
    <source>
        <dbReference type="ARBA" id="ARBA00022729"/>
    </source>
</evidence>
<dbReference type="Pfam" id="PF25198">
    <property type="entry name" value="Spore_GerAC_N"/>
    <property type="match status" value="1"/>
</dbReference>
<name>A0ABU6KK18_9BACI</name>